<keyword evidence="1" id="KW-0812">Transmembrane</keyword>
<evidence type="ECO:0000256" key="1">
    <source>
        <dbReference type="SAM" id="Phobius"/>
    </source>
</evidence>
<dbReference type="EMBL" id="MFEK01000006">
    <property type="protein sequence ID" value="OGE79335.1"/>
    <property type="molecule type" value="Genomic_DNA"/>
</dbReference>
<keyword evidence="1" id="KW-0472">Membrane</keyword>
<feature type="transmembrane region" description="Helical" evidence="1">
    <location>
        <begin position="25"/>
        <end position="47"/>
    </location>
</feature>
<keyword evidence="1" id="KW-1133">Transmembrane helix</keyword>
<organism evidence="2 3">
    <name type="scientific">Candidatus Doudnabacteria bacterium RIFCSPHIGHO2_01_FULL_46_14</name>
    <dbReference type="NCBI Taxonomy" id="1817824"/>
    <lineage>
        <taxon>Bacteria</taxon>
        <taxon>Candidatus Doudnaibacteriota</taxon>
    </lineage>
</organism>
<comment type="caution">
    <text evidence="2">The sequence shown here is derived from an EMBL/GenBank/DDBJ whole genome shotgun (WGS) entry which is preliminary data.</text>
</comment>
<reference evidence="2 3" key="1">
    <citation type="journal article" date="2016" name="Nat. Commun.">
        <title>Thousands of microbial genomes shed light on interconnected biogeochemical processes in an aquifer system.</title>
        <authorList>
            <person name="Anantharaman K."/>
            <person name="Brown C.T."/>
            <person name="Hug L.A."/>
            <person name="Sharon I."/>
            <person name="Castelle C.J."/>
            <person name="Probst A.J."/>
            <person name="Thomas B.C."/>
            <person name="Singh A."/>
            <person name="Wilkins M.J."/>
            <person name="Karaoz U."/>
            <person name="Brodie E.L."/>
            <person name="Williams K.H."/>
            <person name="Hubbard S.S."/>
            <person name="Banfield J.F."/>
        </authorList>
    </citation>
    <scope>NUCLEOTIDE SEQUENCE [LARGE SCALE GENOMIC DNA]</scope>
</reference>
<evidence type="ECO:0000313" key="3">
    <source>
        <dbReference type="Proteomes" id="UP000176864"/>
    </source>
</evidence>
<feature type="transmembrane region" description="Helical" evidence="1">
    <location>
        <begin position="59"/>
        <end position="77"/>
    </location>
</feature>
<accession>A0A1F5NNS6</accession>
<evidence type="ECO:0000313" key="2">
    <source>
        <dbReference type="EMBL" id="OGE79335.1"/>
    </source>
</evidence>
<name>A0A1F5NNS6_9BACT</name>
<protein>
    <recommendedName>
        <fullName evidence="4">AtpZ/AtpI family protein</fullName>
    </recommendedName>
</protein>
<dbReference type="InterPro" id="IPR032820">
    <property type="entry name" value="ATPase_put"/>
</dbReference>
<evidence type="ECO:0008006" key="4">
    <source>
        <dbReference type="Google" id="ProtNLM"/>
    </source>
</evidence>
<gene>
    <name evidence="2" type="ORF">A2751_05095</name>
</gene>
<proteinExistence type="predicted"/>
<dbReference type="Pfam" id="PF09527">
    <property type="entry name" value="ATPase_gene1"/>
    <property type="match status" value="1"/>
</dbReference>
<dbReference type="AlphaFoldDB" id="A0A1F5NNS6"/>
<dbReference type="STRING" id="1817824.A2751_05095"/>
<sequence length="85" mass="9591">MEAAPEKPKLTPVKLPGKRLDKRELISIAFELGFIIALPIVALGFAGKWLDARSNTEPLFTLLGILLAIVSTSVWIYRKFKEYFK</sequence>
<dbReference type="Proteomes" id="UP000176864">
    <property type="component" value="Unassembled WGS sequence"/>
</dbReference>